<protein>
    <submittedName>
        <fullName evidence="2">PREDICTED: Retrovirus-related Pol poly from transposon</fullName>
    </submittedName>
</protein>
<sequence>LIAKGYAQKPGLDYNETYASVARLDTIRTLIALVVQKEWKLYQLDVKSAFLN</sequence>
<dbReference type="Gramene" id="VVA25643">
    <property type="protein sequence ID" value="VVA25643"/>
    <property type="gene ID" value="Prudul26B025600"/>
</dbReference>
<reference evidence="3" key="1">
    <citation type="journal article" date="2020" name="Plant J.">
        <title>Transposons played a major role in the diversification between the closely related almond and peach genomes: results from the almond genome sequence.</title>
        <authorList>
            <person name="Alioto T."/>
            <person name="Alexiou K.G."/>
            <person name="Bardil A."/>
            <person name="Barteri F."/>
            <person name="Castanera R."/>
            <person name="Cruz F."/>
            <person name="Dhingra A."/>
            <person name="Duval H."/>
            <person name="Fernandez I Marti A."/>
            <person name="Frias L."/>
            <person name="Galan B."/>
            <person name="Garcia J.L."/>
            <person name="Howad W."/>
            <person name="Gomez-Garrido J."/>
            <person name="Gut M."/>
            <person name="Julca I."/>
            <person name="Morata J."/>
            <person name="Puigdomenech P."/>
            <person name="Ribeca P."/>
            <person name="Rubio Cabetas M.J."/>
            <person name="Vlasova A."/>
            <person name="Wirthensohn M."/>
            <person name="Garcia-Mas J."/>
            <person name="Gabaldon T."/>
            <person name="Casacuberta J.M."/>
            <person name="Arus P."/>
        </authorList>
    </citation>
    <scope>NUCLEOTIDE SEQUENCE [LARGE SCALE GENOMIC DNA]</scope>
    <source>
        <strain evidence="3">cv. Texas</strain>
    </source>
</reference>
<feature type="non-terminal residue" evidence="2">
    <location>
        <position position="1"/>
    </location>
</feature>
<dbReference type="Proteomes" id="UP000327085">
    <property type="component" value="Chromosome 4"/>
</dbReference>
<dbReference type="InterPro" id="IPR013103">
    <property type="entry name" value="RVT_2"/>
</dbReference>
<dbReference type="InParanoid" id="A0A5E4FBZ7"/>
<evidence type="ECO:0000313" key="3">
    <source>
        <dbReference type="Proteomes" id="UP000327085"/>
    </source>
</evidence>
<feature type="domain" description="Reverse transcriptase Ty1/copia-type" evidence="1">
    <location>
        <begin position="1"/>
        <end position="52"/>
    </location>
</feature>
<evidence type="ECO:0000259" key="1">
    <source>
        <dbReference type="Pfam" id="PF07727"/>
    </source>
</evidence>
<gene>
    <name evidence="2" type="ORF">ALMOND_2B025600</name>
</gene>
<accession>A0A5E4FBZ7</accession>
<dbReference type="EMBL" id="CABIKO010000096">
    <property type="protein sequence ID" value="VVA25643.1"/>
    <property type="molecule type" value="Genomic_DNA"/>
</dbReference>
<feature type="non-terminal residue" evidence="2">
    <location>
        <position position="52"/>
    </location>
</feature>
<dbReference type="AlphaFoldDB" id="A0A5E4FBZ7"/>
<proteinExistence type="predicted"/>
<dbReference type="Pfam" id="PF07727">
    <property type="entry name" value="RVT_2"/>
    <property type="match status" value="1"/>
</dbReference>
<name>A0A5E4FBZ7_PRUDU</name>
<organism evidence="2 3">
    <name type="scientific">Prunus dulcis</name>
    <name type="common">Almond</name>
    <name type="synonym">Amygdalus dulcis</name>
    <dbReference type="NCBI Taxonomy" id="3755"/>
    <lineage>
        <taxon>Eukaryota</taxon>
        <taxon>Viridiplantae</taxon>
        <taxon>Streptophyta</taxon>
        <taxon>Embryophyta</taxon>
        <taxon>Tracheophyta</taxon>
        <taxon>Spermatophyta</taxon>
        <taxon>Magnoliopsida</taxon>
        <taxon>eudicotyledons</taxon>
        <taxon>Gunneridae</taxon>
        <taxon>Pentapetalae</taxon>
        <taxon>rosids</taxon>
        <taxon>fabids</taxon>
        <taxon>Rosales</taxon>
        <taxon>Rosaceae</taxon>
        <taxon>Amygdaloideae</taxon>
        <taxon>Amygdaleae</taxon>
        <taxon>Prunus</taxon>
    </lineage>
</organism>
<evidence type="ECO:0000313" key="2">
    <source>
        <dbReference type="EMBL" id="VVA25643.1"/>
    </source>
</evidence>